<dbReference type="SMART" id="SM01034">
    <property type="entry name" value="BLUF"/>
    <property type="match status" value="1"/>
</dbReference>
<dbReference type="Proteomes" id="UP000192907">
    <property type="component" value="Unassembled WGS sequence"/>
</dbReference>
<dbReference type="GO" id="GO:0009882">
    <property type="term" value="F:blue light photoreceptor activity"/>
    <property type="evidence" value="ECO:0007669"/>
    <property type="project" value="InterPro"/>
</dbReference>
<dbReference type="EMBL" id="FWZT01000004">
    <property type="protein sequence ID" value="SMF08177.1"/>
    <property type="molecule type" value="Genomic_DNA"/>
</dbReference>
<name>A0A1Y6BL32_9BACT</name>
<dbReference type="RefSeq" id="WP_207912198.1">
    <property type="nucleotide sequence ID" value="NZ_FWZT01000004.1"/>
</dbReference>
<protein>
    <submittedName>
        <fullName evidence="2">Sensors of blue-light using FAD</fullName>
    </submittedName>
</protein>
<dbReference type="InterPro" id="IPR007024">
    <property type="entry name" value="BLUF_domain"/>
</dbReference>
<accession>A0A1Y6BL32</accession>
<reference evidence="3" key="1">
    <citation type="submission" date="2017-04" db="EMBL/GenBank/DDBJ databases">
        <authorList>
            <person name="Varghese N."/>
            <person name="Submissions S."/>
        </authorList>
    </citation>
    <scope>NUCLEOTIDE SEQUENCE [LARGE SCALE GENOMIC DNA]</scope>
    <source>
        <strain evidence="3">RKEM611</strain>
    </source>
</reference>
<sequence length="139" mass="16166">MIYRVAYVSTASHAFSEEEIQDLLVKARDKNKGLDITGVLIHRKGHFLQILEGPEQNVEELYEVISHDPRHEAVSMIHRQYDEDRIFKLGWYMAYKGFEEYSEDIRSLIEDMIYSKSGGETVDSRDELIELARSIKNVA</sequence>
<dbReference type="SUPFAM" id="SSF54975">
    <property type="entry name" value="Acylphosphatase/BLUF domain-like"/>
    <property type="match status" value="1"/>
</dbReference>
<evidence type="ECO:0000259" key="1">
    <source>
        <dbReference type="PROSITE" id="PS50925"/>
    </source>
</evidence>
<dbReference type="Pfam" id="PF04940">
    <property type="entry name" value="BLUF"/>
    <property type="match status" value="1"/>
</dbReference>
<dbReference type="PROSITE" id="PS50925">
    <property type="entry name" value="BLUF"/>
    <property type="match status" value="1"/>
</dbReference>
<dbReference type="STRING" id="1513793.SAMN06296036_104275"/>
<proteinExistence type="predicted"/>
<evidence type="ECO:0000313" key="3">
    <source>
        <dbReference type="Proteomes" id="UP000192907"/>
    </source>
</evidence>
<organism evidence="2 3">
    <name type="scientific">Pseudobacteriovorax antillogorgiicola</name>
    <dbReference type="NCBI Taxonomy" id="1513793"/>
    <lineage>
        <taxon>Bacteria</taxon>
        <taxon>Pseudomonadati</taxon>
        <taxon>Bdellovibrionota</taxon>
        <taxon>Oligoflexia</taxon>
        <taxon>Oligoflexales</taxon>
        <taxon>Pseudobacteriovoracaceae</taxon>
        <taxon>Pseudobacteriovorax</taxon>
    </lineage>
</organism>
<gene>
    <name evidence="2" type="ORF">SAMN06296036_104275</name>
</gene>
<keyword evidence="3" id="KW-1185">Reference proteome</keyword>
<dbReference type="InterPro" id="IPR036046">
    <property type="entry name" value="Acylphosphatase-like_dom_sf"/>
</dbReference>
<feature type="domain" description="BLUF" evidence="1">
    <location>
        <begin position="2"/>
        <end position="94"/>
    </location>
</feature>
<evidence type="ECO:0000313" key="2">
    <source>
        <dbReference type="EMBL" id="SMF08177.1"/>
    </source>
</evidence>
<dbReference type="Gene3D" id="3.30.70.100">
    <property type="match status" value="1"/>
</dbReference>
<dbReference type="GO" id="GO:0071949">
    <property type="term" value="F:FAD binding"/>
    <property type="evidence" value="ECO:0007669"/>
    <property type="project" value="InterPro"/>
</dbReference>
<dbReference type="AlphaFoldDB" id="A0A1Y6BL32"/>